<dbReference type="PANTHER" id="PTHR37461">
    <property type="entry name" value="ANTI-SIGMA-K FACTOR RSKA"/>
    <property type="match status" value="1"/>
</dbReference>
<evidence type="ECO:0000313" key="15">
    <source>
        <dbReference type="EMBL" id="MFG6294720.1"/>
    </source>
</evidence>
<keyword evidence="7 12" id="KW-0472">Membrane</keyword>
<dbReference type="InterPro" id="IPR041916">
    <property type="entry name" value="Anti_sigma_zinc_sf"/>
</dbReference>
<evidence type="ECO:0000256" key="3">
    <source>
        <dbReference type="ARBA" id="ARBA00022475"/>
    </source>
</evidence>
<evidence type="ECO:0000259" key="14">
    <source>
        <dbReference type="Pfam" id="PF13490"/>
    </source>
</evidence>
<keyword evidence="4 12" id="KW-0812">Transmembrane</keyword>
<gene>
    <name evidence="15" type="ORF">ACGU38_05005</name>
</gene>
<accession>A0ABW7DV46</accession>
<dbReference type="Pfam" id="PF13490">
    <property type="entry name" value="zf-HC2"/>
    <property type="match status" value="1"/>
</dbReference>
<name>A0ABW7DV46_STRRO</name>
<feature type="domain" description="Anti-sigma K factor RskA C-terminal" evidence="13">
    <location>
        <begin position="104"/>
        <end position="243"/>
    </location>
</feature>
<dbReference type="InterPro" id="IPR018764">
    <property type="entry name" value="RskA_C"/>
</dbReference>
<evidence type="ECO:0000256" key="5">
    <source>
        <dbReference type="ARBA" id="ARBA00022989"/>
    </source>
</evidence>
<evidence type="ECO:0000256" key="1">
    <source>
        <dbReference type="ARBA" id="ARBA00004167"/>
    </source>
</evidence>
<keyword evidence="5 12" id="KW-1133">Transmembrane helix</keyword>
<evidence type="ECO:0000256" key="10">
    <source>
        <dbReference type="ARBA" id="ARBA00030803"/>
    </source>
</evidence>
<keyword evidence="3" id="KW-1003">Cell membrane</keyword>
<dbReference type="Proteomes" id="UP001605990">
    <property type="component" value="Unassembled WGS sequence"/>
</dbReference>
<evidence type="ECO:0000256" key="11">
    <source>
        <dbReference type="SAM" id="MobiDB-lite"/>
    </source>
</evidence>
<evidence type="ECO:0000256" key="9">
    <source>
        <dbReference type="ARBA" id="ARBA00029829"/>
    </source>
</evidence>
<evidence type="ECO:0000256" key="12">
    <source>
        <dbReference type="SAM" id="Phobius"/>
    </source>
</evidence>
<evidence type="ECO:0000256" key="8">
    <source>
        <dbReference type="ARBA" id="ARBA00023163"/>
    </source>
</evidence>
<dbReference type="RefSeq" id="WP_394393008.1">
    <property type="nucleotide sequence ID" value="NZ_JBIENY010000075.1"/>
</dbReference>
<protein>
    <recommendedName>
        <fullName evidence="10">Regulator of SigK</fullName>
    </recommendedName>
    <alternativeName>
        <fullName evidence="9">Sigma-K anti-sigma factor RskA</fullName>
    </alternativeName>
</protein>
<keyword evidence="16" id="KW-1185">Reference proteome</keyword>
<dbReference type="Pfam" id="PF10099">
    <property type="entry name" value="RskA_C"/>
    <property type="match status" value="1"/>
</dbReference>
<evidence type="ECO:0000256" key="4">
    <source>
        <dbReference type="ARBA" id="ARBA00022692"/>
    </source>
</evidence>
<dbReference type="PANTHER" id="PTHR37461:SF1">
    <property type="entry name" value="ANTI-SIGMA-K FACTOR RSKA"/>
    <property type="match status" value="1"/>
</dbReference>
<sequence length="251" mass="26191">MMRTGDDAHLDVGAYVLHALPPDEEAVFENHLAGCAECRREADELARTASMLGAGEARRPSPELRRRVLDEITGIRQERPEPPRAEVGERPRRQRRFLGFALAASVAAAAALGGIAWWQHTEADSAREEAADLHIGAEALADVLAAPDATISTAELAHGATASVVASRAQGQAAFIASGLPPLTDGQVYELWYAEAGEFRPAGLMSGAGGRQAHILDGPLEGATAVGITVEPAGGSEQPTTDPLGVISVPA</sequence>
<keyword evidence="8" id="KW-0804">Transcription</keyword>
<dbReference type="Gene3D" id="1.10.10.1320">
    <property type="entry name" value="Anti-sigma factor, zinc-finger domain"/>
    <property type="match status" value="1"/>
</dbReference>
<evidence type="ECO:0000256" key="6">
    <source>
        <dbReference type="ARBA" id="ARBA00023015"/>
    </source>
</evidence>
<reference evidence="15 16" key="1">
    <citation type="submission" date="2024-10" db="EMBL/GenBank/DDBJ databases">
        <title>Draft genome assembly of a novel steroid transforming actinomycete isolated from African clawed frog Xenopus laevis.</title>
        <authorList>
            <person name="Bragin E."/>
            <person name="Kollerov V."/>
            <person name="Donova M.V."/>
        </authorList>
    </citation>
    <scope>NUCLEOTIDE SEQUENCE [LARGE SCALE GENOMIC DNA]</scope>
    <source>
        <strain evidence="15 16">MTOC-St3</strain>
    </source>
</reference>
<proteinExistence type="predicted"/>
<comment type="caution">
    <text evidence="15">The sequence shown here is derived from an EMBL/GenBank/DDBJ whole genome shotgun (WGS) entry which is preliminary data.</text>
</comment>
<evidence type="ECO:0000313" key="16">
    <source>
        <dbReference type="Proteomes" id="UP001605990"/>
    </source>
</evidence>
<feature type="domain" description="Putative zinc-finger" evidence="14">
    <location>
        <begin position="7"/>
        <end position="39"/>
    </location>
</feature>
<dbReference type="InterPro" id="IPR027383">
    <property type="entry name" value="Znf_put"/>
</dbReference>
<feature type="region of interest" description="Disordered" evidence="11">
    <location>
        <begin position="232"/>
        <end position="251"/>
    </location>
</feature>
<dbReference type="EMBL" id="JBIENY010000075">
    <property type="protein sequence ID" value="MFG6294720.1"/>
    <property type="molecule type" value="Genomic_DNA"/>
</dbReference>
<evidence type="ECO:0000256" key="7">
    <source>
        <dbReference type="ARBA" id="ARBA00023136"/>
    </source>
</evidence>
<evidence type="ECO:0000256" key="2">
    <source>
        <dbReference type="ARBA" id="ARBA00004236"/>
    </source>
</evidence>
<feature type="transmembrane region" description="Helical" evidence="12">
    <location>
        <begin position="97"/>
        <end position="118"/>
    </location>
</feature>
<organism evidence="15 16">
    <name type="scientific">Streptomyces rochei</name>
    <name type="common">Streptomyces parvullus</name>
    <dbReference type="NCBI Taxonomy" id="1928"/>
    <lineage>
        <taxon>Bacteria</taxon>
        <taxon>Bacillati</taxon>
        <taxon>Actinomycetota</taxon>
        <taxon>Actinomycetes</taxon>
        <taxon>Kitasatosporales</taxon>
        <taxon>Streptomycetaceae</taxon>
        <taxon>Streptomyces</taxon>
        <taxon>Streptomyces rochei group</taxon>
    </lineage>
</organism>
<dbReference type="InterPro" id="IPR051474">
    <property type="entry name" value="Anti-sigma-K/W_factor"/>
</dbReference>
<keyword evidence="6" id="KW-0805">Transcription regulation</keyword>
<evidence type="ECO:0000259" key="13">
    <source>
        <dbReference type="Pfam" id="PF10099"/>
    </source>
</evidence>
<comment type="subcellular location">
    <subcellularLocation>
        <location evidence="2">Cell membrane</location>
    </subcellularLocation>
    <subcellularLocation>
        <location evidence="1">Membrane</location>
        <topology evidence="1">Single-pass membrane protein</topology>
    </subcellularLocation>
</comment>